<dbReference type="GO" id="GO:0016020">
    <property type="term" value="C:membrane"/>
    <property type="evidence" value="ECO:0007669"/>
    <property type="project" value="UniProtKB-SubCell"/>
</dbReference>
<feature type="domain" description="Receptor ligand binding region" evidence="5">
    <location>
        <begin position="114"/>
        <end position="241"/>
    </location>
</feature>
<keyword evidence="3" id="KW-1133">Transmembrane helix</keyword>
<sequence length="316" mass="35152">MASQAKMRLRPVEITRVLGRVMALAVLSSVSSARTWRPAVVVFTLLLLPLLHGTSAQRATPASRTASSAARVVGSASACKFDDVRRRRDNVIRMGVILPSSLNEYGVSLRRTIPAFELAREYIYERDDLLFNYTIEFDFKDSNSSEVNGPLAGIEMYAKKEADVFFGPSSNYAVAPLARYASVWGIPIITAGGLVQALGDKSGMYRLLTRMMSDYDKVGEFFLTILERFEYHNVGMMMHADPNPGSGQSVQEFTLEATFNLIKNAWNPNITIDYVKPFNAKAYNQAELEGLLRSLSKLCRGEHFPFSHTIIDGLSE</sequence>
<dbReference type="PANTHER" id="PTHR44755:SF8">
    <property type="entry name" value="RECEPTOR LIGAND BINDING REGION DOMAIN-CONTAINING PROTEIN"/>
    <property type="match status" value="1"/>
</dbReference>
<keyword evidence="2" id="KW-0812">Transmembrane</keyword>
<reference evidence="6 7" key="1">
    <citation type="journal article" date="2021" name="Elife">
        <title>Chloroplast acquisition without the gene transfer in kleptoplastic sea slugs, Plakobranchus ocellatus.</title>
        <authorList>
            <person name="Maeda T."/>
            <person name="Takahashi S."/>
            <person name="Yoshida T."/>
            <person name="Shimamura S."/>
            <person name="Takaki Y."/>
            <person name="Nagai Y."/>
            <person name="Toyoda A."/>
            <person name="Suzuki Y."/>
            <person name="Arimoto A."/>
            <person name="Ishii H."/>
            <person name="Satoh N."/>
            <person name="Nishiyama T."/>
            <person name="Hasebe M."/>
            <person name="Maruyama T."/>
            <person name="Minagawa J."/>
            <person name="Obokata J."/>
            <person name="Shigenobu S."/>
        </authorList>
    </citation>
    <scope>NUCLEOTIDE SEQUENCE [LARGE SCALE GENOMIC DNA]</scope>
</reference>
<dbReference type="GO" id="GO:0038023">
    <property type="term" value="F:signaling receptor activity"/>
    <property type="evidence" value="ECO:0007669"/>
    <property type="project" value="TreeGrafter"/>
</dbReference>
<dbReference type="AlphaFoldDB" id="A0AAV4DF93"/>
<name>A0AAV4DF93_9GAST</name>
<evidence type="ECO:0000259" key="5">
    <source>
        <dbReference type="Pfam" id="PF01094"/>
    </source>
</evidence>
<dbReference type="SUPFAM" id="SSF53822">
    <property type="entry name" value="Periplasmic binding protein-like I"/>
    <property type="match status" value="1"/>
</dbReference>
<evidence type="ECO:0000256" key="4">
    <source>
        <dbReference type="ARBA" id="ARBA00023136"/>
    </source>
</evidence>
<dbReference type="Pfam" id="PF01094">
    <property type="entry name" value="ANF_receptor"/>
    <property type="match status" value="1"/>
</dbReference>
<dbReference type="InterPro" id="IPR001828">
    <property type="entry name" value="ANF_lig-bd_rcpt"/>
</dbReference>
<organism evidence="6 7">
    <name type="scientific">Plakobranchus ocellatus</name>
    <dbReference type="NCBI Taxonomy" id="259542"/>
    <lineage>
        <taxon>Eukaryota</taxon>
        <taxon>Metazoa</taxon>
        <taxon>Spiralia</taxon>
        <taxon>Lophotrochozoa</taxon>
        <taxon>Mollusca</taxon>
        <taxon>Gastropoda</taxon>
        <taxon>Heterobranchia</taxon>
        <taxon>Euthyneura</taxon>
        <taxon>Panpulmonata</taxon>
        <taxon>Sacoglossa</taxon>
        <taxon>Placobranchoidea</taxon>
        <taxon>Plakobranchidae</taxon>
        <taxon>Plakobranchus</taxon>
    </lineage>
</organism>
<gene>
    <name evidence="6" type="ORF">PoB_006940700</name>
</gene>
<evidence type="ECO:0000313" key="7">
    <source>
        <dbReference type="Proteomes" id="UP000735302"/>
    </source>
</evidence>
<evidence type="ECO:0000256" key="3">
    <source>
        <dbReference type="ARBA" id="ARBA00022989"/>
    </source>
</evidence>
<keyword evidence="4" id="KW-0472">Membrane</keyword>
<proteinExistence type="predicted"/>
<dbReference type="GO" id="GO:0007165">
    <property type="term" value="P:signal transduction"/>
    <property type="evidence" value="ECO:0007669"/>
    <property type="project" value="TreeGrafter"/>
</dbReference>
<comment type="caution">
    <text evidence="6">The sequence shown here is derived from an EMBL/GenBank/DDBJ whole genome shotgun (WGS) entry which is preliminary data.</text>
</comment>
<protein>
    <submittedName>
        <fullName evidence="6">Guanylate cyclase</fullName>
    </submittedName>
</protein>
<dbReference type="EMBL" id="BLXT01007821">
    <property type="protein sequence ID" value="GFO42902.1"/>
    <property type="molecule type" value="Genomic_DNA"/>
</dbReference>
<dbReference type="PANTHER" id="PTHR44755">
    <property type="entry name" value="NATRIURETIC PEPTIDE RECEPTOR 3-RELATED"/>
    <property type="match status" value="1"/>
</dbReference>
<evidence type="ECO:0000256" key="2">
    <source>
        <dbReference type="ARBA" id="ARBA00022692"/>
    </source>
</evidence>
<dbReference type="InterPro" id="IPR052612">
    <property type="entry name" value="ANP_Clearance_Receptor"/>
</dbReference>
<evidence type="ECO:0000313" key="6">
    <source>
        <dbReference type="EMBL" id="GFO42902.1"/>
    </source>
</evidence>
<accession>A0AAV4DF93</accession>
<dbReference type="Proteomes" id="UP000735302">
    <property type="component" value="Unassembled WGS sequence"/>
</dbReference>
<dbReference type="GO" id="GO:0017046">
    <property type="term" value="F:peptide hormone binding"/>
    <property type="evidence" value="ECO:0007669"/>
    <property type="project" value="TreeGrafter"/>
</dbReference>
<keyword evidence="7" id="KW-1185">Reference proteome</keyword>
<dbReference type="Gene3D" id="3.40.50.2300">
    <property type="match status" value="1"/>
</dbReference>
<comment type="subcellular location">
    <subcellularLocation>
        <location evidence="1">Membrane</location>
    </subcellularLocation>
</comment>
<dbReference type="InterPro" id="IPR028082">
    <property type="entry name" value="Peripla_BP_I"/>
</dbReference>
<evidence type="ECO:0000256" key="1">
    <source>
        <dbReference type="ARBA" id="ARBA00004370"/>
    </source>
</evidence>